<evidence type="ECO:0000256" key="3">
    <source>
        <dbReference type="SAM" id="MobiDB-lite"/>
    </source>
</evidence>
<dbReference type="CDD" id="cd03801">
    <property type="entry name" value="GT4_PimA-like"/>
    <property type="match status" value="1"/>
</dbReference>
<feature type="region of interest" description="Disordered" evidence="3">
    <location>
        <begin position="491"/>
        <end position="520"/>
    </location>
</feature>
<evidence type="ECO:0000256" key="2">
    <source>
        <dbReference type="ARBA" id="ARBA00022679"/>
    </source>
</evidence>
<name>A0A964WU89_9HYPH</name>
<dbReference type="Pfam" id="PF13692">
    <property type="entry name" value="Glyco_trans_1_4"/>
    <property type="match status" value="1"/>
</dbReference>
<keyword evidence="5" id="KW-1185">Reference proteome</keyword>
<dbReference type="SUPFAM" id="SSF53756">
    <property type="entry name" value="UDP-Glycosyltransferase/glycogen phosphorylase"/>
    <property type="match status" value="1"/>
</dbReference>
<dbReference type="PANTHER" id="PTHR12526:SF629">
    <property type="entry name" value="TEICHURONIC ACID BIOSYNTHESIS GLYCOSYLTRANSFERASE TUAH-RELATED"/>
    <property type="match status" value="1"/>
</dbReference>
<evidence type="ECO:0000313" key="4">
    <source>
        <dbReference type="EMBL" id="MYZ48605.1"/>
    </source>
</evidence>
<keyword evidence="1" id="KW-0328">Glycosyltransferase</keyword>
<evidence type="ECO:0000256" key="1">
    <source>
        <dbReference type="ARBA" id="ARBA00022676"/>
    </source>
</evidence>
<keyword evidence="2" id="KW-0808">Transferase</keyword>
<sequence length="1187" mass="129031">MVQSDGRILALLTEFFDEGFYRRQLGRAGAGEDALSHYLERGWRLGLDPSVRFSTWHYVLDHPDVAAAGVNPLLHYVTAGRHAKRLVRDADGFVNAALVEIDEGTVRTYFDDAFYRAQLPPGEGPADAWLHFLQDGWRKGLDPCAGFSTGRYLAGHPDVRRARINPLLHYILYGLAEGRATWPSEISVFSGLERVREAFDAEFYTSTYGLAARDAANPFIHFLSEGWRLGFDPSPNFSTITYLARYPDIRKGDINPFVHFILNGREEGRIGGLAGATRAALEEAVEKVIACGSPPRSLVGARTEDRLRPSEPDSDLALLRRRRDRFLIERLGRFDAGIYRMQARAHGIELAEDADALDHYLRVGEALGMKPDGLFDTAFYRKLYGRRFRAGCSVYAHFLLNRHRDFVFANVEDLHFRVAQVRQCALFDPDRYRAALGLDPAVDAHVHYALSGSVSEATFGDEFDTGYYVSRYPDIAYSGMNPLVHFERFGRNEGRAGTPGRPSVAPGESPGPAMEDFPGESTGIAVVSHEASRTGAPIVALNLARQLAKRHRVVAISGADGPLAEAFREASGAYVDGFLWGAAGGETLREAYGESRPLACIVNSICSDIMIDVAHRAGVPVISLIHEFASYAYPAGTVASAVQRSDVTVFPAELVRDSYVEECTRLGLKARNDKVAVFPQGKNTAGAAAAGANAELSRRLGIVPGCKLLLGAGSVEFRKGVDIFIQTAAEINRTAPGEWRFAWIGGGYRPDTDKVYSVYLKEHVQRSGLTGVFRFMEPVPTLEPVLAASTVFFLSSRLDPFPNVVLDALECRVPVVCFEGATGASDLAKQFPFAVTSVSHLDPAPAAQAIIRIGREIESVRAAFAASYETLLETISFESYARRVESLISVATANMQAAEAIAGELAERDFETIADLCALCAGFGSDLDLYDVGELVETLSGVLADPDLGPLLARFRAEDCTDPLRLPVPTADASGWPSPGEASGYRAALEMAILDLGGNQRSIRWLLDLLAIESCAILSPGSGAGRAFGPGVRSIDSADFRGGMQALVEDTDREFLFYASDFVPSAGIDTTVLRSSRLGFPTPAALDTALGYMGEHPDCAAILMPARLHLPPADLREALRQDGCDLSLAGMSGLIRVSVLSEFLADAGGADPENPGDGILDQVGRFELRFLAFCRDRGFAIVRHPWF</sequence>
<dbReference type="OrthoDB" id="9816424at2"/>
<gene>
    <name evidence="4" type="ORF">E4O86_12885</name>
</gene>
<reference evidence="4" key="1">
    <citation type="submission" date="2019-03" db="EMBL/GenBank/DDBJ databases">
        <title>Afifella sp. nov., isolated from activated sludge.</title>
        <authorList>
            <person name="Li Q."/>
            <person name="Liu Y."/>
        </authorList>
    </citation>
    <scope>NUCLEOTIDE SEQUENCE</scope>
    <source>
        <strain evidence="4">L72</strain>
    </source>
</reference>
<dbReference type="AlphaFoldDB" id="A0A964WU89"/>
<dbReference type="EMBL" id="SPKJ01000042">
    <property type="protein sequence ID" value="MYZ48605.1"/>
    <property type="molecule type" value="Genomic_DNA"/>
</dbReference>
<dbReference type="GO" id="GO:0016757">
    <property type="term" value="F:glycosyltransferase activity"/>
    <property type="evidence" value="ECO:0007669"/>
    <property type="project" value="UniProtKB-KW"/>
</dbReference>
<dbReference type="Proteomes" id="UP000773614">
    <property type="component" value="Unassembled WGS sequence"/>
</dbReference>
<proteinExistence type="predicted"/>
<protein>
    <submittedName>
        <fullName evidence="4">Glycosyltransferase</fullName>
    </submittedName>
</protein>
<accession>A0A964WU89</accession>
<organism evidence="4 5">
    <name type="scientific">Propylenella binzhouense</name>
    <dbReference type="NCBI Taxonomy" id="2555902"/>
    <lineage>
        <taxon>Bacteria</taxon>
        <taxon>Pseudomonadati</taxon>
        <taxon>Pseudomonadota</taxon>
        <taxon>Alphaproteobacteria</taxon>
        <taxon>Hyphomicrobiales</taxon>
        <taxon>Propylenellaceae</taxon>
        <taxon>Propylenella</taxon>
    </lineage>
</organism>
<dbReference type="RefSeq" id="WP_161140954.1">
    <property type="nucleotide sequence ID" value="NZ_SPKJ01000042.1"/>
</dbReference>
<evidence type="ECO:0000313" key="5">
    <source>
        <dbReference type="Proteomes" id="UP000773614"/>
    </source>
</evidence>
<dbReference type="PANTHER" id="PTHR12526">
    <property type="entry name" value="GLYCOSYLTRANSFERASE"/>
    <property type="match status" value="1"/>
</dbReference>
<comment type="caution">
    <text evidence="4">The sequence shown here is derived from an EMBL/GenBank/DDBJ whole genome shotgun (WGS) entry which is preliminary data.</text>
</comment>
<dbReference type="Gene3D" id="3.40.50.2000">
    <property type="entry name" value="Glycogen Phosphorylase B"/>
    <property type="match status" value="1"/>
</dbReference>